<proteinExistence type="predicted"/>
<reference evidence="2" key="2">
    <citation type="submission" date="2022-06" db="EMBL/GenBank/DDBJ databases">
        <authorList>
            <person name="Park Y.-J."/>
        </authorList>
    </citation>
    <scope>NUCLEOTIDE SEQUENCE</scope>
    <source>
        <strain evidence="2">TY</strain>
    </source>
</reference>
<organism evidence="2 3">
    <name type="scientific">Thermococcus aggregans</name>
    <dbReference type="NCBI Taxonomy" id="110163"/>
    <lineage>
        <taxon>Archaea</taxon>
        <taxon>Methanobacteriati</taxon>
        <taxon>Methanobacteriota</taxon>
        <taxon>Thermococci</taxon>
        <taxon>Thermococcales</taxon>
        <taxon>Thermococcaceae</taxon>
        <taxon>Thermococcus</taxon>
    </lineage>
</organism>
<evidence type="ECO:0000313" key="2">
    <source>
        <dbReference type="EMBL" id="USS39859.1"/>
    </source>
</evidence>
<sequence length="199" mass="23272">MVYYAHATDPVTFGTFFVLYYVTIPVVLLIWFWKYYVYLRKGQYKLKQLGILILLAFVVTSFSGFKVLDQYLYLYSPVEKMTCYSSSCVLSLPLITEYGFAKEDFEKFGVPSLGFMRIYRIYDIELSASLLTPKKLNYVVIARPLIFIPVTELHVYEVSEDKRLVKKETFYLVWPKSPGKFLTEKFDAKFSVMILGGEY</sequence>
<dbReference type="AlphaFoldDB" id="A0A9E7MVZ4"/>
<keyword evidence="1" id="KW-0472">Membrane</keyword>
<reference evidence="2" key="1">
    <citation type="journal article" date="1998" name="Int. J. Syst. Bacteriol. 48 Pt">
        <title>Thermococcus guaymasensis sp. nov. and Thermococcus aggregans sp. nov., two novel thermophilic archaea isolated from the Guaymas Basin hydrothermal vent site.</title>
        <authorList>
            <person name="Canganella F."/>
            <person name="Jones W.J."/>
            <person name="Gambacorta A."/>
            <person name="Antranikian G."/>
        </authorList>
    </citation>
    <scope>NUCLEOTIDE SEQUENCE</scope>
    <source>
        <strain evidence="2">TY</strain>
    </source>
</reference>
<keyword evidence="3" id="KW-1185">Reference proteome</keyword>
<dbReference type="EMBL" id="CP099582">
    <property type="protein sequence ID" value="USS39859.1"/>
    <property type="molecule type" value="Genomic_DNA"/>
</dbReference>
<accession>A0A9E7MVZ4</accession>
<name>A0A9E7MVZ4_THEAG</name>
<protein>
    <submittedName>
        <fullName evidence="2">Uncharacterized protein</fullName>
    </submittedName>
</protein>
<keyword evidence="1" id="KW-0812">Transmembrane</keyword>
<dbReference type="Proteomes" id="UP001055732">
    <property type="component" value="Chromosome"/>
</dbReference>
<dbReference type="RefSeq" id="WP_253303816.1">
    <property type="nucleotide sequence ID" value="NZ_CP099582.1"/>
</dbReference>
<evidence type="ECO:0000313" key="3">
    <source>
        <dbReference type="Proteomes" id="UP001055732"/>
    </source>
</evidence>
<evidence type="ECO:0000256" key="1">
    <source>
        <dbReference type="SAM" id="Phobius"/>
    </source>
</evidence>
<dbReference type="KEGG" id="tagg:NF865_05620"/>
<gene>
    <name evidence="2" type="ORF">NF865_05620</name>
</gene>
<feature type="transmembrane region" description="Helical" evidence="1">
    <location>
        <begin position="49"/>
        <end position="68"/>
    </location>
</feature>
<keyword evidence="1" id="KW-1133">Transmembrane helix</keyword>
<feature type="transmembrane region" description="Helical" evidence="1">
    <location>
        <begin position="18"/>
        <end position="37"/>
    </location>
</feature>